<organism evidence="1 2">
    <name type="scientific">Streptococcus iners subsp. hyiners</name>
    <dbReference type="NCBI Taxonomy" id="3028083"/>
    <lineage>
        <taxon>Bacteria</taxon>
        <taxon>Bacillati</taxon>
        <taxon>Bacillota</taxon>
        <taxon>Bacilli</taxon>
        <taxon>Lactobacillales</taxon>
        <taxon>Streptococcaceae</taxon>
        <taxon>Streptococcus</taxon>
        <taxon>Streptococcus iners</taxon>
    </lineage>
</organism>
<dbReference type="EMBL" id="CP118734">
    <property type="protein sequence ID" value="WNY49232.1"/>
    <property type="molecule type" value="Genomic_DNA"/>
</dbReference>
<dbReference type="Proteomes" id="UP001301526">
    <property type="component" value="Chromosome"/>
</dbReference>
<proteinExistence type="predicted"/>
<accession>A0AA97A160</accession>
<reference evidence="1 2" key="1">
    <citation type="submission" date="2023-02" db="EMBL/GenBank/DDBJ databases">
        <title>Streptococcus sp. Genome Sequencing and Assembly.</title>
        <authorList>
            <person name="Shore S.M."/>
            <person name="Nicholson T.L."/>
        </authorList>
    </citation>
    <scope>NUCLEOTIDE SEQUENCE [LARGE SCALE GENOMIC DNA]</scope>
    <source>
        <strain evidence="1 2">29892</strain>
    </source>
</reference>
<dbReference type="AlphaFoldDB" id="A0AA97A160"/>
<sequence>MLSIASDIVTIIGGLTIVGSLYQYLKAKSFEKEVSFLEILDSFNSSIEVMEEQLEVLEGWNDYPLSEDGQAVFDEQLNQLRRQESRSQKNMLYLDLLKILIAYSGSMPLHDIFENNPYIVGELVKLLVQKSEALLSDYHTEQIVRFRKYCLQLSDDYLSIHRGGLEEEDVMRYKELHLDILNDVKSSLEKYVKEKAL</sequence>
<dbReference type="RefSeq" id="WP_248055960.1">
    <property type="nucleotide sequence ID" value="NZ_CP118734.1"/>
</dbReference>
<keyword evidence="2" id="KW-1185">Reference proteome</keyword>
<gene>
    <name evidence="1" type="ORF">PW220_00890</name>
</gene>
<evidence type="ECO:0000313" key="1">
    <source>
        <dbReference type="EMBL" id="WNY49232.1"/>
    </source>
</evidence>
<name>A0AA97A160_9STRE</name>
<evidence type="ECO:0000313" key="2">
    <source>
        <dbReference type="Proteomes" id="UP001301526"/>
    </source>
</evidence>
<protein>
    <submittedName>
        <fullName evidence="1">Uncharacterized protein</fullName>
    </submittedName>
</protein>